<keyword evidence="2" id="KW-1185">Reference proteome</keyword>
<gene>
    <name evidence="1" type="ORF">TMU3MR103_1232</name>
</gene>
<sequence length="287" mass="33537">MYYPYFRGKQFDLLALRALLENDRLSKKVIPIIEPIKNTATLHKLLTYAQKKQHPFYLVQNPQLGEFNTHNAGNSLQEIPARKALLVDQPLESMNSSAELLIIDQPSVALSSDWTGNQKPVFIPPEFRLLNKVIGDKIISQDYFTRLPKLSFYKMCRDELFSIDHLSYKQRGFFGFSDFSIDSRIYYEKSYPSNLLSLHLLYFSKEQLRIHHFLSTEEPATQKEKFLELMQEVYAWQKVLSQENLTKGLALLLDYAKQQKFPGMGVMRKASVMHHMELMGRYLENKN</sequence>
<proteinExistence type="predicted"/>
<dbReference type="PATRIC" id="fig|1302648.3.peg.1199"/>
<evidence type="ECO:0008006" key="3">
    <source>
        <dbReference type="Google" id="ProtNLM"/>
    </source>
</evidence>
<accession>A0A091BZF2</accession>
<evidence type="ECO:0000313" key="2">
    <source>
        <dbReference type="Proteomes" id="UP000029381"/>
    </source>
</evidence>
<dbReference type="Proteomes" id="UP000029381">
    <property type="component" value="Unassembled WGS sequence"/>
</dbReference>
<reference evidence="1 2" key="1">
    <citation type="submission" date="2014-08" db="EMBL/GenBank/DDBJ databases">
        <title>Genome sequence of Tetragenococcus muriaticus.</title>
        <authorList>
            <person name="Chuea-nongthon C."/>
            <person name="Rodtong S."/>
            <person name="Yongsawatdigul J."/>
            <person name="Steele J.L."/>
            <person name="Liu X.-y."/>
            <person name="Speers J."/>
            <person name="Glasner J.D."/>
            <person name="Neeno-Eckwall E.C."/>
        </authorList>
    </citation>
    <scope>NUCLEOTIDE SEQUENCE [LARGE SCALE GENOMIC DNA]</scope>
    <source>
        <strain evidence="1 2">3MR10-3</strain>
    </source>
</reference>
<dbReference type="RefSeq" id="WP_028789460.1">
    <property type="nucleotide sequence ID" value="NZ_JPVT01000122.1"/>
</dbReference>
<comment type="caution">
    <text evidence="1">The sequence shown here is derived from an EMBL/GenBank/DDBJ whole genome shotgun (WGS) entry which is preliminary data.</text>
</comment>
<dbReference type="AlphaFoldDB" id="A0A091BZF2"/>
<name>A0A091BZF2_9ENTE</name>
<dbReference type="EMBL" id="JPVT01000122">
    <property type="protein sequence ID" value="KFN90956.1"/>
    <property type="molecule type" value="Genomic_DNA"/>
</dbReference>
<protein>
    <recommendedName>
        <fullName evidence="3">Sce7725 family protein</fullName>
    </recommendedName>
</protein>
<dbReference type="InterPro" id="IPR047727">
    <property type="entry name" value="Sce7725-like"/>
</dbReference>
<dbReference type="NCBIfam" id="NF033831">
    <property type="entry name" value="sce7725_fam"/>
    <property type="match status" value="1"/>
</dbReference>
<evidence type="ECO:0000313" key="1">
    <source>
        <dbReference type="EMBL" id="KFN90956.1"/>
    </source>
</evidence>
<organism evidence="1 2">
    <name type="scientific">Tetragenococcus muriaticus 3MR10-3</name>
    <dbReference type="NCBI Taxonomy" id="1302648"/>
    <lineage>
        <taxon>Bacteria</taxon>
        <taxon>Bacillati</taxon>
        <taxon>Bacillota</taxon>
        <taxon>Bacilli</taxon>
        <taxon>Lactobacillales</taxon>
        <taxon>Enterococcaceae</taxon>
        <taxon>Tetragenococcus</taxon>
    </lineage>
</organism>